<gene>
    <name evidence="3" type="ORF">GIL414_LOCUS49803</name>
</gene>
<name>A0A8S3BUC4_9BILA</name>
<dbReference type="InterPro" id="IPR029035">
    <property type="entry name" value="DHS-like_NAD/FAD-binding_dom"/>
</dbReference>
<evidence type="ECO:0000256" key="1">
    <source>
        <dbReference type="ARBA" id="ARBA00009892"/>
    </source>
</evidence>
<evidence type="ECO:0000313" key="4">
    <source>
        <dbReference type="Proteomes" id="UP000681720"/>
    </source>
</evidence>
<evidence type="ECO:0000313" key="3">
    <source>
        <dbReference type="EMBL" id="CAF4859420.1"/>
    </source>
</evidence>
<evidence type="ECO:0000256" key="2">
    <source>
        <dbReference type="ARBA" id="ARBA00023027"/>
    </source>
</evidence>
<comment type="similarity">
    <text evidence="1">Belongs to the deoxyhypusine synthase family.</text>
</comment>
<dbReference type="Proteomes" id="UP000681720">
    <property type="component" value="Unassembled WGS sequence"/>
</dbReference>
<dbReference type="GO" id="GO:0005737">
    <property type="term" value="C:cytoplasm"/>
    <property type="evidence" value="ECO:0007669"/>
    <property type="project" value="TreeGrafter"/>
</dbReference>
<dbReference type="InterPro" id="IPR036982">
    <property type="entry name" value="Deoxyhypusine_synthase_sf"/>
</dbReference>
<protein>
    <recommendedName>
        <fullName evidence="5">Deoxyhypusine synthase-like protein</fullName>
    </recommendedName>
</protein>
<accession>A0A8S3BUC4</accession>
<dbReference type="InterPro" id="IPR002773">
    <property type="entry name" value="Deoxyhypusine_synthase"/>
</dbReference>
<evidence type="ECO:0008006" key="5">
    <source>
        <dbReference type="Google" id="ProtNLM"/>
    </source>
</evidence>
<reference evidence="3" key="1">
    <citation type="submission" date="2021-02" db="EMBL/GenBank/DDBJ databases">
        <authorList>
            <person name="Nowell W R."/>
        </authorList>
    </citation>
    <scope>NUCLEOTIDE SEQUENCE</scope>
</reference>
<feature type="non-terminal residue" evidence="3">
    <location>
        <position position="1"/>
    </location>
</feature>
<feature type="non-terminal residue" evidence="3">
    <location>
        <position position="80"/>
    </location>
</feature>
<sequence>KFEDWLMPILDRIVNENLNNCILTPSKLIEMLGQEINNEESIYYWCSKNNIPVFCPAITDGSLGDMLYFHSYRKPGLKID</sequence>
<dbReference type="Gene3D" id="3.40.910.10">
    <property type="entry name" value="Deoxyhypusine synthase"/>
    <property type="match status" value="1"/>
</dbReference>
<dbReference type="PANTHER" id="PTHR11703">
    <property type="entry name" value="DEOXYHYPUSINE SYNTHASE"/>
    <property type="match status" value="1"/>
</dbReference>
<keyword evidence="2" id="KW-0520">NAD</keyword>
<dbReference type="Pfam" id="PF01916">
    <property type="entry name" value="DS"/>
    <property type="match status" value="1"/>
</dbReference>
<dbReference type="GO" id="GO:0034038">
    <property type="term" value="F:deoxyhypusine synthase activity"/>
    <property type="evidence" value="ECO:0007669"/>
    <property type="project" value="TreeGrafter"/>
</dbReference>
<dbReference type="AlphaFoldDB" id="A0A8S3BUC4"/>
<dbReference type="EMBL" id="CAJOBJ010164587">
    <property type="protein sequence ID" value="CAF4859420.1"/>
    <property type="molecule type" value="Genomic_DNA"/>
</dbReference>
<organism evidence="3 4">
    <name type="scientific">Rotaria magnacalcarata</name>
    <dbReference type="NCBI Taxonomy" id="392030"/>
    <lineage>
        <taxon>Eukaryota</taxon>
        <taxon>Metazoa</taxon>
        <taxon>Spiralia</taxon>
        <taxon>Gnathifera</taxon>
        <taxon>Rotifera</taxon>
        <taxon>Eurotatoria</taxon>
        <taxon>Bdelloidea</taxon>
        <taxon>Philodinida</taxon>
        <taxon>Philodinidae</taxon>
        <taxon>Rotaria</taxon>
    </lineage>
</organism>
<dbReference type="PANTHER" id="PTHR11703:SF0">
    <property type="entry name" value="DEOXYHYPUSINE SYNTHASE"/>
    <property type="match status" value="1"/>
</dbReference>
<comment type="caution">
    <text evidence="3">The sequence shown here is derived from an EMBL/GenBank/DDBJ whole genome shotgun (WGS) entry which is preliminary data.</text>
</comment>
<dbReference type="SUPFAM" id="SSF52467">
    <property type="entry name" value="DHS-like NAD/FAD-binding domain"/>
    <property type="match status" value="1"/>
</dbReference>
<proteinExistence type="inferred from homology"/>